<dbReference type="Gene3D" id="3.20.20.70">
    <property type="entry name" value="Aldolase class I"/>
    <property type="match status" value="1"/>
</dbReference>
<evidence type="ECO:0000256" key="9">
    <source>
        <dbReference type="ARBA" id="ARBA00023239"/>
    </source>
</evidence>
<evidence type="ECO:0000256" key="11">
    <source>
        <dbReference type="ARBA" id="ARBA00047836"/>
    </source>
</evidence>
<evidence type="ECO:0000256" key="7">
    <source>
        <dbReference type="ARBA" id="ARBA00022915"/>
    </source>
</evidence>
<feature type="site" description="Part of a proton relay during catalysis" evidence="12">
    <location>
        <position position="44"/>
    </location>
</feature>
<evidence type="ECO:0000313" key="16">
    <source>
        <dbReference type="EMBL" id="RGC14841.1"/>
    </source>
</evidence>
<evidence type="ECO:0000256" key="6">
    <source>
        <dbReference type="ARBA" id="ARBA00022605"/>
    </source>
</evidence>
<dbReference type="PANTHER" id="PTHR12128:SF66">
    <property type="entry name" value="4-HYDROXY-2-OXOGLUTARATE ALDOLASE, MITOCHONDRIAL"/>
    <property type="match status" value="1"/>
</dbReference>
<dbReference type="OrthoDB" id="9771791at2"/>
<comment type="similarity">
    <text evidence="3 12 13">Belongs to the DapA family.</text>
</comment>
<keyword evidence="10 12" id="KW-0704">Schiff base</keyword>
<dbReference type="Proteomes" id="UP000260025">
    <property type="component" value="Unassembled WGS sequence"/>
</dbReference>
<dbReference type="UniPathway" id="UPA00034">
    <property type="reaction ID" value="UER00017"/>
</dbReference>
<comment type="function">
    <text evidence="1 12">Catalyzes the condensation of (S)-aspartate-beta-semialdehyde [(S)-ASA] and pyruvate to 4-hydroxy-tetrahydrodipicolinate (HTPA).</text>
</comment>
<dbReference type="Pfam" id="PF00701">
    <property type="entry name" value="DHDPS"/>
    <property type="match status" value="1"/>
</dbReference>
<keyword evidence="8 12" id="KW-0457">Lysine biosynthesis</keyword>
<dbReference type="PRINTS" id="PR00146">
    <property type="entry name" value="DHPICSNTHASE"/>
</dbReference>
<evidence type="ECO:0000256" key="14">
    <source>
        <dbReference type="PIRSR" id="PIRSR001365-1"/>
    </source>
</evidence>
<dbReference type="GO" id="GO:0019877">
    <property type="term" value="P:diaminopimelate biosynthetic process"/>
    <property type="evidence" value="ECO:0007669"/>
    <property type="project" value="UniProtKB-UniRule"/>
</dbReference>
<dbReference type="PANTHER" id="PTHR12128">
    <property type="entry name" value="DIHYDRODIPICOLINATE SYNTHASE"/>
    <property type="match status" value="1"/>
</dbReference>
<evidence type="ECO:0000256" key="13">
    <source>
        <dbReference type="PIRNR" id="PIRNR001365"/>
    </source>
</evidence>
<dbReference type="SUPFAM" id="SSF51569">
    <property type="entry name" value="Aldolase"/>
    <property type="match status" value="1"/>
</dbReference>
<evidence type="ECO:0000256" key="8">
    <source>
        <dbReference type="ARBA" id="ARBA00023154"/>
    </source>
</evidence>
<evidence type="ECO:0000256" key="15">
    <source>
        <dbReference type="PIRSR" id="PIRSR001365-2"/>
    </source>
</evidence>
<evidence type="ECO:0000313" key="17">
    <source>
        <dbReference type="Proteomes" id="UP000260025"/>
    </source>
</evidence>
<evidence type="ECO:0000256" key="5">
    <source>
        <dbReference type="ARBA" id="ARBA00022490"/>
    </source>
</evidence>
<dbReference type="AlphaFoldDB" id="A0A3E2VUU7"/>
<dbReference type="RefSeq" id="WP_117443426.1">
    <property type="nucleotide sequence ID" value="NZ_JAJFEN010000014.1"/>
</dbReference>
<dbReference type="SMART" id="SM01130">
    <property type="entry name" value="DHDPS"/>
    <property type="match status" value="1"/>
</dbReference>
<dbReference type="InterPro" id="IPR020625">
    <property type="entry name" value="Schiff_base-form_aldolases_AS"/>
</dbReference>
<dbReference type="InterPro" id="IPR002220">
    <property type="entry name" value="DapA-like"/>
</dbReference>
<dbReference type="EC" id="4.3.3.7" evidence="4 12"/>
<gene>
    <name evidence="12 16" type="primary">dapA</name>
    <name evidence="16" type="ORF">DXA38_12295</name>
</gene>
<organism evidence="16 17">
    <name type="scientific">Clostridium innocuum</name>
    <dbReference type="NCBI Taxonomy" id="1522"/>
    <lineage>
        <taxon>Bacteria</taxon>
        <taxon>Bacillati</taxon>
        <taxon>Bacillota</taxon>
        <taxon>Clostridia</taxon>
        <taxon>Eubacteriales</taxon>
        <taxon>Clostridiaceae</taxon>
        <taxon>Clostridium</taxon>
    </lineage>
</organism>
<keyword evidence="5 12" id="KW-0963">Cytoplasm</keyword>
<comment type="caution">
    <text evidence="12">Was originally thought to be a dihydrodipicolinate synthase (DHDPS), catalyzing the condensation of (S)-aspartate-beta-semialdehyde [(S)-ASA] and pyruvate to dihydrodipicolinate (DHDP). However, it was shown in E.coli that the product of the enzymatic reaction is not dihydrodipicolinate but in fact (4S)-4-hydroxy-2,3,4,5-tetrahydro-(2S)-dipicolinic acid (HTPA), and that the consecutive dehydration reaction leading to DHDP is not spontaneous but catalyzed by DapB.</text>
</comment>
<feature type="binding site" evidence="12 15">
    <location>
        <position position="204"/>
    </location>
    <ligand>
        <name>pyruvate</name>
        <dbReference type="ChEBI" id="CHEBI:15361"/>
    </ligand>
</feature>
<dbReference type="CDD" id="cd00408">
    <property type="entry name" value="DHDPS-like"/>
    <property type="match status" value="1"/>
</dbReference>
<dbReference type="InterPro" id="IPR013785">
    <property type="entry name" value="Aldolase_TIM"/>
</dbReference>
<feature type="active site" description="Schiff-base intermediate with substrate" evidence="12 14">
    <location>
        <position position="161"/>
    </location>
</feature>
<protein>
    <recommendedName>
        <fullName evidence="4 12">4-hydroxy-tetrahydrodipicolinate synthase</fullName>
        <shortName evidence="12">HTPA synthase</shortName>
        <ecNumber evidence="4 12">4.3.3.7</ecNumber>
    </recommendedName>
</protein>
<keyword evidence="6 12" id="KW-0028">Amino-acid biosynthesis</keyword>
<comment type="subunit">
    <text evidence="12">Homotetramer; dimer of dimers.</text>
</comment>
<dbReference type="GO" id="GO:0008840">
    <property type="term" value="F:4-hydroxy-tetrahydrodipicolinate synthase activity"/>
    <property type="evidence" value="ECO:0007669"/>
    <property type="project" value="UniProtKB-UniRule"/>
</dbReference>
<reference evidence="16 17" key="1">
    <citation type="submission" date="2018-08" db="EMBL/GenBank/DDBJ databases">
        <title>A genome reference for cultivated species of the human gut microbiota.</title>
        <authorList>
            <person name="Zou Y."/>
            <person name="Xue W."/>
            <person name="Luo G."/>
        </authorList>
    </citation>
    <scope>NUCLEOTIDE SEQUENCE [LARGE SCALE GENOMIC DNA]</scope>
    <source>
        <strain evidence="16 17">OF01-2LB</strain>
    </source>
</reference>
<dbReference type="PROSITE" id="PS00666">
    <property type="entry name" value="DHDPS_2"/>
    <property type="match status" value="1"/>
</dbReference>
<dbReference type="NCBIfam" id="TIGR00674">
    <property type="entry name" value="dapA"/>
    <property type="match status" value="1"/>
</dbReference>
<comment type="catalytic activity">
    <reaction evidence="11 12">
        <text>L-aspartate 4-semialdehyde + pyruvate = (2S,4S)-4-hydroxy-2,3,4,5-tetrahydrodipicolinate + H2O + H(+)</text>
        <dbReference type="Rhea" id="RHEA:34171"/>
        <dbReference type="ChEBI" id="CHEBI:15361"/>
        <dbReference type="ChEBI" id="CHEBI:15377"/>
        <dbReference type="ChEBI" id="CHEBI:15378"/>
        <dbReference type="ChEBI" id="CHEBI:67139"/>
        <dbReference type="ChEBI" id="CHEBI:537519"/>
        <dbReference type="EC" id="4.3.3.7"/>
    </reaction>
</comment>
<keyword evidence="9 12" id="KW-0456">Lyase</keyword>
<comment type="pathway">
    <text evidence="2 12">Amino-acid biosynthesis; L-lysine biosynthesis via DAP pathway; (S)-tetrahydrodipicolinate from L-aspartate: step 3/4.</text>
</comment>
<dbReference type="EMBL" id="QVEV01000017">
    <property type="protein sequence ID" value="RGC14841.1"/>
    <property type="molecule type" value="Genomic_DNA"/>
</dbReference>
<comment type="subcellular location">
    <subcellularLocation>
        <location evidence="12">Cytoplasm</location>
    </subcellularLocation>
</comment>
<accession>A0A3E2VUU7</accession>
<evidence type="ECO:0000256" key="1">
    <source>
        <dbReference type="ARBA" id="ARBA00003294"/>
    </source>
</evidence>
<evidence type="ECO:0000256" key="2">
    <source>
        <dbReference type="ARBA" id="ARBA00005120"/>
    </source>
</evidence>
<evidence type="ECO:0000256" key="4">
    <source>
        <dbReference type="ARBA" id="ARBA00012086"/>
    </source>
</evidence>
<comment type="caution">
    <text evidence="16">The sequence shown here is derived from an EMBL/GenBank/DDBJ whole genome shotgun (WGS) entry which is preliminary data.</text>
</comment>
<name>A0A3E2VUU7_CLOIN</name>
<comment type="caution">
    <text evidence="12">Lacks conserved residue(s) required for the propagation of feature annotation.</text>
</comment>
<dbReference type="PIRSF" id="PIRSF001365">
    <property type="entry name" value="DHDPS"/>
    <property type="match status" value="1"/>
</dbReference>
<evidence type="ECO:0000256" key="3">
    <source>
        <dbReference type="ARBA" id="ARBA00007592"/>
    </source>
</evidence>
<dbReference type="GO" id="GO:0009089">
    <property type="term" value="P:lysine biosynthetic process via diaminopimelate"/>
    <property type="evidence" value="ECO:0007669"/>
    <property type="project" value="UniProtKB-UniRule"/>
</dbReference>
<feature type="active site" description="Proton donor/acceptor" evidence="12 14">
    <location>
        <position position="133"/>
    </location>
</feature>
<evidence type="ECO:0000256" key="10">
    <source>
        <dbReference type="ARBA" id="ARBA00023270"/>
    </source>
</evidence>
<dbReference type="InterPro" id="IPR005263">
    <property type="entry name" value="DapA"/>
</dbReference>
<keyword evidence="7 12" id="KW-0220">Diaminopimelate biosynthesis</keyword>
<dbReference type="HAMAP" id="MF_00418">
    <property type="entry name" value="DapA"/>
    <property type="match status" value="1"/>
</dbReference>
<proteinExistence type="inferred from homology"/>
<sequence length="295" mass="32030">MTVKGMITAMITPMKNGCIDEEAVRRLVERLIQKGVDGIFILGTNGEFHVLSREEKVKLAAMVVEYADHRIPVYAGSGGNSTQEVIELSQALQRTGITALSVITPFLVPLKQQELLQHYEAVADAVDIPIILYNIPKNTGNNIEPQTVAALAGHDNIVGIKDSSGNIEQIRQYIERTRGMEFAVLSGSDSLILKALKLGAKGAVAATSNLLTDIDVAIVRYFEQGKLAEAQMMQEKIEPLRKALKLGSIPSVLKAAMNMAGIAAGECRKPIIMPDEAVLAEIRAMLQHYAQEGEL</sequence>
<dbReference type="GO" id="GO:0005737">
    <property type="term" value="C:cytoplasm"/>
    <property type="evidence" value="ECO:0007669"/>
    <property type="project" value="UniProtKB-SubCell"/>
</dbReference>
<evidence type="ECO:0000256" key="12">
    <source>
        <dbReference type="HAMAP-Rule" id="MF_00418"/>
    </source>
</evidence>